<dbReference type="InParanoid" id="A0A1X7VJQ2"/>
<dbReference type="PROSITE" id="PS51192">
    <property type="entry name" value="HELICASE_ATP_BIND_1"/>
    <property type="match status" value="1"/>
</dbReference>
<dbReference type="GO" id="GO:0005694">
    <property type="term" value="C:chromosome"/>
    <property type="evidence" value="ECO:0007669"/>
    <property type="project" value="TreeGrafter"/>
</dbReference>
<accession>A0A1X7VJQ2</accession>
<evidence type="ECO:0000313" key="6">
    <source>
        <dbReference type="EnsemblMetazoa" id="Aqu2.1.40262_001"/>
    </source>
</evidence>
<reference evidence="6" key="1">
    <citation type="submission" date="2017-05" db="UniProtKB">
        <authorList>
            <consortium name="EnsemblMetazoa"/>
        </authorList>
    </citation>
    <scope>IDENTIFICATION</scope>
</reference>
<dbReference type="Gene3D" id="3.40.50.300">
    <property type="entry name" value="P-loop containing nucleotide triphosphate hydrolases"/>
    <property type="match status" value="2"/>
</dbReference>
<dbReference type="GO" id="GO:0005634">
    <property type="term" value="C:nucleus"/>
    <property type="evidence" value="ECO:0007669"/>
    <property type="project" value="TreeGrafter"/>
</dbReference>
<protein>
    <recommendedName>
        <fullName evidence="5">Helicase ATP-binding domain-containing protein</fullName>
    </recommendedName>
</protein>
<evidence type="ECO:0000256" key="3">
    <source>
        <dbReference type="ARBA" id="ARBA00023235"/>
    </source>
</evidence>
<comment type="similarity">
    <text evidence="1">Belongs to the helicase family. RecQ subfamily.</text>
</comment>
<organism evidence="6">
    <name type="scientific">Amphimedon queenslandica</name>
    <name type="common">Sponge</name>
    <dbReference type="NCBI Taxonomy" id="400682"/>
    <lineage>
        <taxon>Eukaryota</taxon>
        <taxon>Metazoa</taxon>
        <taxon>Porifera</taxon>
        <taxon>Demospongiae</taxon>
        <taxon>Heteroscleromorpha</taxon>
        <taxon>Haplosclerida</taxon>
        <taxon>Niphatidae</taxon>
        <taxon>Amphimedon</taxon>
    </lineage>
</organism>
<evidence type="ECO:0000259" key="5">
    <source>
        <dbReference type="PROSITE" id="PS51192"/>
    </source>
</evidence>
<dbReference type="GO" id="GO:0009378">
    <property type="term" value="F:four-way junction helicase activity"/>
    <property type="evidence" value="ECO:0007669"/>
    <property type="project" value="TreeGrafter"/>
</dbReference>
<keyword evidence="2" id="KW-0238">DNA-binding</keyword>
<dbReference type="PANTHER" id="PTHR13710:SF153">
    <property type="entry name" value="RECQ-LIKE DNA HELICASE BLM"/>
    <property type="match status" value="1"/>
</dbReference>
<dbReference type="GO" id="GO:0005524">
    <property type="term" value="F:ATP binding"/>
    <property type="evidence" value="ECO:0007669"/>
    <property type="project" value="InterPro"/>
</dbReference>
<dbReference type="EnsemblMetazoa" id="Aqu2.1.40262_001">
    <property type="protein sequence ID" value="Aqu2.1.40262_001"/>
    <property type="gene ID" value="Aqu2.1.40262"/>
</dbReference>
<dbReference type="GO" id="GO:0000724">
    <property type="term" value="P:double-strand break repair via homologous recombination"/>
    <property type="evidence" value="ECO:0007669"/>
    <property type="project" value="TreeGrafter"/>
</dbReference>
<evidence type="ECO:0000256" key="1">
    <source>
        <dbReference type="ARBA" id="ARBA00005446"/>
    </source>
</evidence>
<dbReference type="PANTHER" id="PTHR13710">
    <property type="entry name" value="DNA HELICASE RECQ FAMILY MEMBER"/>
    <property type="match status" value="1"/>
</dbReference>
<dbReference type="SUPFAM" id="SSF52540">
    <property type="entry name" value="P-loop containing nucleoside triphosphate hydrolases"/>
    <property type="match status" value="1"/>
</dbReference>
<sequence>MDAIMAFMSGVDVFLSLPTGYGKSMIYAMLPMAFDLYKEQQGSIVICISPLISLMIDQRSKFQAMGIVTEFVGEDQCDSSAMRRVLAGEVQLVYKLVATIVDEAHCVKTWGDSFRAAYAHLGDTRSLLPSNVKVMALTATATHSTYCTICNSLMSKDPVLIGCLPNRHNITYEVKPLLDMNSFCGSVAEEVKM</sequence>
<proteinExistence type="inferred from homology"/>
<keyword evidence="3" id="KW-0413">Isomerase</keyword>
<name>A0A1X7VJQ2_AMPQE</name>
<dbReference type="InterPro" id="IPR014001">
    <property type="entry name" value="Helicase_ATP-bd"/>
</dbReference>
<evidence type="ECO:0000256" key="4">
    <source>
        <dbReference type="ARBA" id="ARBA00023242"/>
    </source>
</evidence>
<keyword evidence="4" id="KW-0539">Nucleus</keyword>
<evidence type="ECO:0000256" key="2">
    <source>
        <dbReference type="ARBA" id="ARBA00023125"/>
    </source>
</evidence>
<dbReference type="InterPro" id="IPR011545">
    <property type="entry name" value="DEAD/DEAH_box_helicase_dom"/>
</dbReference>
<dbReference type="GO" id="GO:0043138">
    <property type="term" value="F:3'-5' DNA helicase activity"/>
    <property type="evidence" value="ECO:0007669"/>
    <property type="project" value="TreeGrafter"/>
</dbReference>
<dbReference type="InterPro" id="IPR027417">
    <property type="entry name" value="P-loop_NTPase"/>
</dbReference>
<dbReference type="STRING" id="400682.A0A1X7VJQ2"/>
<dbReference type="AlphaFoldDB" id="A0A1X7VJQ2"/>
<dbReference type="GO" id="GO:0003677">
    <property type="term" value="F:DNA binding"/>
    <property type="evidence" value="ECO:0007669"/>
    <property type="project" value="UniProtKB-KW"/>
</dbReference>
<dbReference type="Pfam" id="PF00270">
    <property type="entry name" value="DEAD"/>
    <property type="match status" value="1"/>
</dbReference>
<dbReference type="SMART" id="SM00487">
    <property type="entry name" value="DEXDc"/>
    <property type="match status" value="1"/>
</dbReference>
<dbReference type="GO" id="GO:0005737">
    <property type="term" value="C:cytoplasm"/>
    <property type="evidence" value="ECO:0007669"/>
    <property type="project" value="TreeGrafter"/>
</dbReference>
<dbReference type="OrthoDB" id="5409596at2759"/>
<feature type="domain" description="Helicase ATP-binding" evidence="5">
    <location>
        <begin position="4"/>
        <end position="159"/>
    </location>
</feature>